<evidence type="ECO:0000313" key="3">
    <source>
        <dbReference type="EMBL" id="EQD69078.1"/>
    </source>
</evidence>
<dbReference type="AlphaFoldDB" id="T1BKR4"/>
<feature type="non-terminal residue" evidence="3">
    <location>
        <position position="1"/>
    </location>
</feature>
<feature type="non-terminal residue" evidence="3">
    <location>
        <position position="122"/>
    </location>
</feature>
<dbReference type="EMBL" id="AUZX01005092">
    <property type="protein sequence ID" value="EQD69078.1"/>
    <property type="molecule type" value="Genomic_DNA"/>
</dbReference>
<dbReference type="InterPro" id="IPR041166">
    <property type="entry name" value="Rubredoxin_2"/>
</dbReference>
<reference evidence="3" key="1">
    <citation type="submission" date="2013-08" db="EMBL/GenBank/DDBJ databases">
        <authorList>
            <person name="Mendez C."/>
            <person name="Richter M."/>
            <person name="Ferrer M."/>
            <person name="Sanchez J."/>
        </authorList>
    </citation>
    <scope>NUCLEOTIDE SEQUENCE</scope>
</reference>
<name>T1BKR4_9ZZZZ</name>
<organism evidence="3">
    <name type="scientific">mine drainage metagenome</name>
    <dbReference type="NCBI Taxonomy" id="410659"/>
    <lineage>
        <taxon>unclassified sequences</taxon>
        <taxon>metagenomes</taxon>
        <taxon>ecological metagenomes</taxon>
    </lineage>
</organism>
<dbReference type="GO" id="GO:0046872">
    <property type="term" value="F:metal ion binding"/>
    <property type="evidence" value="ECO:0007669"/>
    <property type="project" value="UniProtKB-KW"/>
</dbReference>
<protein>
    <submittedName>
        <fullName evidence="3">DNA repair protein RadA</fullName>
    </submittedName>
</protein>
<sequence length="122" mass="13461">SGCAMNGSMYQRKMRIMPKPSITYRCETCGAEAPRWMGRCPDCGAWNTMTGAARVSRPHSGRAAADARPRAHTAALLNINEVEGDREERHATGLGELDRVRGRRVCSRFGGAGWRGSRNRQI</sequence>
<evidence type="ECO:0000256" key="1">
    <source>
        <dbReference type="ARBA" id="ARBA00022723"/>
    </source>
</evidence>
<evidence type="ECO:0000259" key="2">
    <source>
        <dbReference type="Pfam" id="PF18073"/>
    </source>
</evidence>
<reference evidence="3" key="2">
    <citation type="journal article" date="2014" name="ISME J.">
        <title>Microbial stratification in low pH oxic and suboxic macroscopic growths along an acid mine drainage.</title>
        <authorList>
            <person name="Mendez-Garcia C."/>
            <person name="Mesa V."/>
            <person name="Sprenger R.R."/>
            <person name="Richter M."/>
            <person name="Diez M.S."/>
            <person name="Solano J."/>
            <person name="Bargiela R."/>
            <person name="Golyshina O.V."/>
            <person name="Manteca A."/>
            <person name="Ramos J.L."/>
            <person name="Gallego J.R."/>
            <person name="Llorente I."/>
            <person name="Martins Dos Santos V.A."/>
            <person name="Jensen O.N."/>
            <person name="Pelaez A.I."/>
            <person name="Sanchez J."/>
            <person name="Ferrer M."/>
        </authorList>
    </citation>
    <scope>NUCLEOTIDE SEQUENCE</scope>
</reference>
<feature type="domain" description="LapB rubredoxin metal binding" evidence="2">
    <location>
        <begin position="24"/>
        <end position="49"/>
    </location>
</feature>
<accession>T1BKR4</accession>
<proteinExistence type="predicted"/>
<gene>
    <name evidence="3" type="ORF">B1A_07044</name>
</gene>
<dbReference type="Pfam" id="PF18073">
    <property type="entry name" value="Zn_ribbon_LapB"/>
    <property type="match status" value="1"/>
</dbReference>
<keyword evidence="1" id="KW-0479">Metal-binding</keyword>
<comment type="caution">
    <text evidence="3">The sequence shown here is derived from an EMBL/GenBank/DDBJ whole genome shotgun (WGS) entry which is preliminary data.</text>
</comment>